<accession>A0ABT2UXR5</accession>
<gene>
    <name evidence="1" type="ORF">OCV69_05600</name>
</gene>
<dbReference type="EMBL" id="JAOQJF010000008">
    <property type="protein sequence ID" value="MCU6799405.1"/>
    <property type="molecule type" value="Genomic_DNA"/>
</dbReference>
<evidence type="ECO:0000313" key="2">
    <source>
        <dbReference type="Proteomes" id="UP001652395"/>
    </source>
</evidence>
<organism evidence="1 2">
    <name type="scientific">Alitiscatomonas aceti</name>
    <dbReference type="NCBI Taxonomy" id="2981724"/>
    <lineage>
        <taxon>Bacteria</taxon>
        <taxon>Bacillati</taxon>
        <taxon>Bacillota</taxon>
        <taxon>Clostridia</taxon>
        <taxon>Lachnospirales</taxon>
        <taxon>Lachnospiraceae</taxon>
        <taxon>Alitiscatomonas</taxon>
    </lineage>
</organism>
<comment type="caution">
    <text evidence="1">The sequence shown here is derived from an EMBL/GenBank/DDBJ whole genome shotgun (WGS) entry which is preliminary data.</text>
</comment>
<protein>
    <submittedName>
        <fullName evidence="1">Uncharacterized protein</fullName>
    </submittedName>
</protein>
<proteinExistence type="predicted"/>
<reference evidence="1 2" key="1">
    <citation type="journal article" date="2021" name="ISME Commun">
        <title>Automated analysis of genomic sequences facilitates high-throughput and comprehensive description of bacteria.</title>
        <authorList>
            <person name="Hitch T.C.A."/>
        </authorList>
    </citation>
    <scope>NUCLEOTIDE SEQUENCE [LARGE SCALE GENOMIC DNA]</scope>
    <source>
        <strain evidence="2">f_CCE</strain>
    </source>
</reference>
<dbReference type="Proteomes" id="UP001652395">
    <property type="component" value="Unassembled WGS sequence"/>
</dbReference>
<keyword evidence="2" id="KW-1185">Reference proteome</keyword>
<evidence type="ECO:0000313" key="1">
    <source>
        <dbReference type="EMBL" id="MCU6799405.1"/>
    </source>
</evidence>
<name>A0ABT2UXR5_9FIRM</name>
<sequence>MFDRKFLSNKKALRAESHCGGMEFRRKCDPPQAENPARAEFFPVSWKSAPWAEMSIQEEML</sequence>